<feature type="transmembrane region" description="Helical" evidence="1">
    <location>
        <begin position="348"/>
        <end position="369"/>
    </location>
</feature>
<protein>
    <submittedName>
        <fullName evidence="3">SDR family oxidoreductase</fullName>
    </submittedName>
</protein>
<keyword evidence="1" id="KW-1133">Transmembrane helix</keyword>
<gene>
    <name evidence="3" type="ORF">MTR64_02015</name>
</gene>
<dbReference type="PANTHER" id="PTHR12126">
    <property type="entry name" value="NADH-UBIQUINONE OXIDOREDUCTASE 39 KDA SUBUNIT-RELATED"/>
    <property type="match status" value="1"/>
</dbReference>
<feature type="transmembrane region" description="Helical" evidence="1">
    <location>
        <begin position="305"/>
        <end position="328"/>
    </location>
</feature>
<evidence type="ECO:0000259" key="2">
    <source>
        <dbReference type="Pfam" id="PF13460"/>
    </source>
</evidence>
<sequence>MRIMVFGAGGFIGRHVLSELSAAGYDVVAVVRRAREVERAFPSITVAEMDLASATDANRWRPLLQGIDVVVNAAGLLRGRDLHAVHVAMPQALHAAAGEAGVRRVVLVSAISARPDVATDYSLTKLEGEQVLRGSGIDWTILRPSLVYGDGSYGGTSLMRGMAGLPLFVPLPGKGDFFFTPIHVRDLARSIRIVCEDTAFTGQTLEPVGPETLDLRQLLERYRSWLGFGTARLLTVPMPVMRMLGRLGDFAGDGPIATNSLVQMIAGNAGNSEAFADAIGFEPVSLEQALRDRPAQVQDRWHARLFFLAPALRAMLVFLWLASAWLGLVHGAEQTARFTAELGLPDALVAPLRISSSLLDIGIAAMVLFDRRARWATPVQLAAVLGYTLVIGIALPALWLDPLGPLLKNLPILLLIAVHGAIADKR</sequence>
<dbReference type="SUPFAM" id="SSF51735">
    <property type="entry name" value="NAD(P)-binding Rossmann-fold domains"/>
    <property type="match status" value="1"/>
</dbReference>
<feature type="domain" description="NAD(P)-binding" evidence="2">
    <location>
        <begin position="7"/>
        <end position="148"/>
    </location>
</feature>
<dbReference type="RefSeq" id="WP_243990201.1">
    <property type="nucleotide sequence ID" value="NZ_JALHLE010000002.1"/>
</dbReference>
<keyword evidence="1" id="KW-0812">Transmembrane</keyword>
<dbReference type="InterPro" id="IPR036291">
    <property type="entry name" value="NAD(P)-bd_dom_sf"/>
</dbReference>
<keyword evidence="4" id="KW-1185">Reference proteome</keyword>
<dbReference type="Pfam" id="PF13781">
    <property type="entry name" value="DoxX_3"/>
    <property type="match status" value="1"/>
</dbReference>
<dbReference type="EMBL" id="JALHLE010000002">
    <property type="protein sequence ID" value="MCJ2177329.1"/>
    <property type="molecule type" value="Genomic_DNA"/>
</dbReference>
<proteinExistence type="predicted"/>
<dbReference type="InterPro" id="IPR025695">
    <property type="entry name" value="DoxX-like"/>
</dbReference>
<feature type="transmembrane region" description="Helical" evidence="1">
    <location>
        <begin position="381"/>
        <end position="400"/>
    </location>
</feature>
<dbReference type="Gene3D" id="3.40.50.720">
    <property type="entry name" value="NAD(P)-binding Rossmann-like Domain"/>
    <property type="match status" value="1"/>
</dbReference>
<evidence type="ECO:0000313" key="4">
    <source>
        <dbReference type="Proteomes" id="UP001162880"/>
    </source>
</evidence>
<dbReference type="PANTHER" id="PTHR12126:SF11">
    <property type="entry name" value="NADH DEHYDROGENASE [UBIQUINONE] 1 ALPHA SUBCOMPLEX SUBUNIT 9, MITOCHONDRIAL"/>
    <property type="match status" value="1"/>
</dbReference>
<dbReference type="Pfam" id="PF13460">
    <property type="entry name" value="NAD_binding_10"/>
    <property type="match status" value="1"/>
</dbReference>
<keyword evidence="1" id="KW-0472">Membrane</keyword>
<dbReference type="Proteomes" id="UP001162880">
    <property type="component" value="Unassembled WGS sequence"/>
</dbReference>
<organism evidence="3 4">
    <name type="scientific">Novosphingobium album</name>
    <name type="common">ex Hu et al. 2023</name>
    <dbReference type="NCBI Taxonomy" id="2930093"/>
    <lineage>
        <taxon>Bacteria</taxon>
        <taxon>Pseudomonadati</taxon>
        <taxon>Pseudomonadota</taxon>
        <taxon>Alphaproteobacteria</taxon>
        <taxon>Sphingomonadales</taxon>
        <taxon>Sphingomonadaceae</taxon>
        <taxon>Novosphingobium</taxon>
    </lineage>
</organism>
<comment type="caution">
    <text evidence="3">The sequence shown here is derived from an EMBL/GenBank/DDBJ whole genome shotgun (WGS) entry which is preliminary data.</text>
</comment>
<name>A0ABT0AXP7_9SPHN</name>
<evidence type="ECO:0000256" key="1">
    <source>
        <dbReference type="SAM" id="Phobius"/>
    </source>
</evidence>
<evidence type="ECO:0000313" key="3">
    <source>
        <dbReference type="EMBL" id="MCJ2177329.1"/>
    </source>
</evidence>
<dbReference type="InterPro" id="IPR051207">
    <property type="entry name" value="ComplexI_NDUFA9_subunit"/>
</dbReference>
<reference evidence="3" key="1">
    <citation type="submission" date="2022-03" db="EMBL/GenBank/DDBJ databases">
        <title>Identification of a novel bacterium isolated from mangrove sediments.</title>
        <authorList>
            <person name="Pan X."/>
        </authorList>
    </citation>
    <scope>NUCLEOTIDE SEQUENCE</scope>
    <source>
        <strain evidence="3">B2580</strain>
    </source>
</reference>
<accession>A0ABT0AXP7</accession>
<dbReference type="InterPro" id="IPR016040">
    <property type="entry name" value="NAD(P)-bd_dom"/>
</dbReference>